<feature type="transmembrane region" description="Helical" evidence="8">
    <location>
        <begin position="372"/>
        <end position="392"/>
    </location>
</feature>
<dbReference type="PROSITE" id="PS50850">
    <property type="entry name" value="MFS"/>
    <property type="match status" value="1"/>
</dbReference>
<dbReference type="InterPro" id="IPR020846">
    <property type="entry name" value="MFS_dom"/>
</dbReference>
<evidence type="ECO:0000256" key="7">
    <source>
        <dbReference type="ARBA" id="ARBA00023136"/>
    </source>
</evidence>
<keyword evidence="4 8" id="KW-1003">Cell membrane</keyword>
<evidence type="ECO:0000256" key="4">
    <source>
        <dbReference type="ARBA" id="ARBA00022475"/>
    </source>
</evidence>
<feature type="transmembrane region" description="Helical" evidence="8">
    <location>
        <begin position="331"/>
        <end position="352"/>
    </location>
</feature>
<keyword evidence="11" id="KW-1185">Reference proteome</keyword>
<evidence type="ECO:0000313" key="11">
    <source>
        <dbReference type="Proteomes" id="UP000215145"/>
    </source>
</evidence>
<dbReference type="PANTHER" id="PTHR43124:SF3">
    <property type="entry name" value="CHLORAMPHENICOL EFFLUX PUMP RV0191"/>
    <property type="match status" value="1"/>
</dbReference>
<feature type="transmembrane region" description="Helical" evidence="8">
    <location>
        <begin position="158"/>
        <end position="180"/>
    </location>
</feature>
<evidence type="ECO:0000256" key="3">
    <source>
        <dbReference type="ARBA" id="ARBA00022448"/>
    </source>
</evidence>
<dbReference type="InterPro" id="IPR036259">
    <property type="entry name" value="MFS_trans_sf"/>
</dbReference>
<dbReference type="InterPro" id="IPR050189">
    <property type="entry name" value="MFS_Efflux_Transporters"/>
</dbReference>
<dbReference type="AlphaFoldDB" id="A0A229P312"/>
<evidence type="ECO:0000256" key="1">
    <source>
        <dbReference type="ARBA" id="ARBA00004651"/>
    </source>
</evidence>
<dbReference type="GO" id="GO:0042910">
    <property type="term" value="F:xenobiotic transmembrane transporter activity"/>
    <property type="evidence" value="ECO:0007669"/>
    <property type="project" value="InterPro"/>
</dbReference>
<keyword evidence="7 8" id="KW-0472">Membrane</keyword>
<dbReference type="RefSeq" id="WP_089523343.1">
    <property type="nucleotide sequence ID" value="NZ_NMUQ01000001.1"/>
</dbReference>
<feature type="domain" description="Major facilitator superfamily (MFS) profile" evidence="9">
    <location>
        <begin position="9"/>
        <end position="396"/>
    </location>
</feature>
<feature type="transmembrane region" description="Helical" evidence="8">
    <location>
        <begin position="275"/>
        <end position="297"/>
    </location>
</feature>
<reference evidence="10 11" key="1">
    <citation type="submission" date="2017-07" db="EMBL/GenBank/DDBJ databases">
        <title>Paenibacillus herberti R33 genome sequencing and assembly.</title>
        <authorList>
            <person name="Su W."/>
        </authorList>
    </citation>
    <scope>NUCLEOTIDE SEQUENCE [LARGE SCALE GENOMIC DNA]</scope>
    <source>
        <strain evidence="10 11">R33</strain>
    </source>
</reference>
<organism evidence="10 11">
    <name type="scientific">Paenibacillus herberti</name>
    <dbReference type="NCBI Taxonomy" id="1619309"/>
    <lineage>
        <taxon>Bacteria</taxon>
        <taxon>Bacillati</taxon>
        <taxon>Bacillota</taxon>
        <taxon>Bacilli</taxon>
        <taxon>Bacillales</taxon>
        <taxon>Paenibacillaceae</taxon>
        <taxon>Paenibacillus</taxon>
    </lineage>
</organism>
<dbReference type="InterPro" id="IPR011701">
    <property type="entry name" value="MFS"/>
</dbReference>
<keyword evidence="5 8" id="KW-0812">Transmembrane</keyword>
<dbReference type="GO" id="GO:0005886">
    <property type="term" value="C:plasma membrane"/>
    <property type="evidence" value="ECO:0007669"/>
    <property type="project" value="UniProtKB-SubCell"/>
</dbReference>
<comment type="caution">
    <text evidence="10">The sequence shown here is derived from an EMBL/GenBank/DDBJ whole genome shotgun (WGS) entry which is preliminary data.</text>
</comment>
<evidence type="ECO:0000259" key="9">
    <source>
        <dbReference type="PROSITE" id="PS50850"/>
    </source>
</evidence>
<evidence type="ECO:0000256" key="2">
    <source>
        <dbReference type="ARBA" id="ARBA00006236"/>
    </source>
</evidence>
<evidence type="ECO:0000256" key="6">
    <source>
        <dbReference type="ARBA" id="ARBA00022989"/>
    </source>
</evidence>
<feature type="transmembrane region" description="Helical" evidence="8">
    <location>
        <begin position="209"/>
        <end position="228"/>
    </location>
</feature>
<sequence>MNRKISTPSLFLLIVLIGFPQISETIYSPILPDLASAMRASDNTIQLTFGIYFLGFALGVFSWGRLSDFIGRRPALLWGIFVYAIGCIACYLSDSAYWLLLSRFVQAFGASAGSVVTQTIIRECMEGSKRQAAFATISAALAFSPAMGPLIGGWMDQVFGYGAVFLVLIGMSVAIFAYAYSSLPETKVSAAAIISLSSVSKRLVKDKRVWAFGLLIGTTNGILFSYYAEAPFLFIEFYHLTPGTFGFLGIFVALASMLGALLSRKLSVRFSAEKLIVTGALITTLGAMLLMGCSYVAVSSSLLSLAFIVLSVFTLLAGIGLMIPNCLSVALVAYSDVLGTAGAMFGLGYYAVVSLITSGMSLLHNDSLLVMPVYFLLLALMMTAVSMILLSLNKVKPGTAPSA</sequence>
<dbReference type="EMBL" id="NMUQ01000001">
    <property type="protein sequence ID" value="OXM16259.1"/>
    <property type="molecule type" value="Genomic_DNA"/>
</dbReference>
<evidence type="ECO:0000256" key="8">
    <source>
        <dbReference type="RuleBase" id="RU365088"/>
    </source>
</evidence>
<evidence type="ECO:0000256" key="5">
    <source>
        <dbReference type="ARBA" id="ARBA00022692"/>
    </source>
</evidence>
<keyword evidence="6 8" id="KW-1133">Transmembrane helix</keyword>
<dbReference type="PANTHER" id="PTHR43124">
    <property type="entry name" value="PURINE EFFLUX PUMP PBUE"/>
    <property type="match status" value="1"/>
</dbReference>
<feature type="transmembrane region" description="Helical" evidence="8">
    <location>
        <begin position="240"/>
        <end position="263"/>
    </location>
</feature>
<dbReference type="OrthoDB" id="9816041at2"/>
<dbReference type="InterPro" id="IPR004812">
    <property type="entry name" value="Efflux_drug-R_Bcr/CmlA"/>
</dbReference>
<protein>
    <recommendedName>
        <fullName evidence="8">Bcr/CflA family efflux transporter</fullName>
    </recommendedName>
</protein>
<proteinExistence type="inferred from homology"/>
<dbReference type="NCBIfam" id="TIGR00710">
    <property type="entry name" value="efflux_Bcr_CflA"/>
    <property type="match status" value="1"/>
</dbReference>
<dbReference type="CDD" id="cd17320">
    <property type="entry name" value="MFS_MdfA_MDR_like"/>
    <property type="match status" value="1"/>
</dbReference>
<dbReference type="Pfam" id="PF07690">
    <property type="entry name" value="MFS_1"/>
    <property type="match status" value="1"/>
</dbReference>
<dbReference type="Proteomes" id="UP000215145">
    <property type="component" value="Unassembled WGS sequence"/>
</dbReference>
<feature type="transmembrane region" description="Helical" evidence="8">
    <location>
        <begin position="44"/>
        <end position="63"/>
    </location>
</feature>
<comment type="subcellular location">
    <subcellularLocation>
        <location evidence="1 8">Cell membrane</location>
        <topology evidence="1 8">Multi-pass membrane protein</topology>
    </subcellularLocation>
</comment>
<dbReference type="GO" id="GO:1990961">
    <property type="term" value="P:xenobiotic detoxification by transmembrane export across the plasma membrane"/>
    <property type="evidence" value="ECO:0007669"/>
    <property type="project" value="InterPro"/>
</dbReference>
<keyword evidence="3 8" id="KW-0813">Transport</keyword>
<feature type="transmembrane region" description="Helical" evidence="8">
    <location>
        <begin position="75"/>
        <end position="98"/>
    </location>
</feature>
<dbReference type="SUPFAM" id="SSF103473">
    <property type="entry name" value="MFS general substrate transporter"/>
    <property type="match status" value="1"/>
</dbReference>
<comment type="similarity">
    <text evidence="2 8">Belongs to the major facilitator superfamily. Bcr/CmlA family.</text>
</comment>
<feature type="transmembrane region" description="Helical" evidence="8">
    <location>
        <begin position="133"/>
        <end position="152"/>
    </location>
</feature>
<dbReference type="Gene3D" id="1.20.1720.10">
    <property type="entry name" value="Multidrug resistance protein D"/>
    <property type="match status" value="1"/>
</dbReference>
<gene>
    <name evidence="10" type="ORF">CGZ75_06090</name>
</gene>
<comment type="caution">
    <text evidence="8">Lacks conserved residue(s) required for the propagation of feature annotation.</text>
</comment>
<evidence type="ECO:0000313" key="10">
    <source>
        <dbReference type="EMBL" id="OXM16259.1"/>
    </source>
</evidence>
<feature type="transmembrane region" description="Helical" evidence="8">
    <location>
        <begin position="303"/>
        <end position="324"/>
    </location>
</feature>
<dbReference type="PRINTS" id="PR01036">
    <property type="entry name" value="TCRTETB"/>
</dbReference>
<accession>A0A229P312</accession>
<name>A0A229P312_9BACL</name>